<gene>
    <name evidence="6 8" type="primary">pyrC</name>
    <name evidence="8" type="ORF">MMUR_42330</name>
</gene>
<feature type="binding site" evidence="6">
    <location>
        <position position="148"/>
    </location>
    <ligand>
        <name>Zn(2+)</name>
        <dbReference type="ChEBI" id="CHEBI:29105"/>
        <label>1</label>
    </ligand>
</feature>
<feature type="binding site" evidence="6">
    <location>
        <position position="228"/>
    </location>
    <ligand>
        <name>Zn(2+)</name>
        <dbReference type="ChEBI" id="CHEBI:29105"/>
        <label>2</label>
    </ligand>
</feature>
<feature type="binding site" evidence="6">
    <location>
        <position position="54"/>
    </location>
    <ligand>
        <name>Zn(2+)</name>
        <dbReference type="ChEBI" id="CHEBI:29105"/>
        <label>1</label>
    </ligand>
</feature>
<dbReference type="InterPro" id="IPR004722">
    <property type="entry name" value="DHOase"/>
</dbReference>
<comment type="caution">
    <text evidence="8">The sequence shown here is derived from an EMBL/GenBank/DDBJ whole genome shotgun (WGS) entry which is preliminary data.</text>
</comment>
<comment type="catalytic activity">
    <reaction evidence="6">
        <text>(S)-dihydroorotate + H2O = N-carbamoyl-L-aspartate + H(+)</text>
        <dbReference type="Rhea" id="RHEA:24296"/>
        <dbReference type="ChEBI" id="CHEBI:15377"/>
        <dbReference type="ChEBI" id="CHEBI:15378"/>
        <dbReference type="ChEBI" id="CHEBI:30864"/>
        <dbReference type="ChEBI" id="CHEBI:32814"/>
        <dbReference type="EC" id="3.5.2.3"/>
    </reaction>
</comment>
<sequence>MSLVIRGVRLYGEGDPVDVLVADGVITEIGQDLDADTVIDAAGQILLPGFVDLHTHLREPGREDTETIETGSAAAALGGYTAVFAMANTNPVADTSVVTDHVWHRGQQVGLVDVHPVGAVTVGLAGKQLTEMALMNAGTGQVRMFSDDGVCVQDPLVMRRALEYATGLGVLIAQHAEEPRLTVGAVAHEGPNAARLGLAGWPRVAEESIVARDALLARDAGARVHICHASTAGTVELLKWAKAQGISITAEVTPHHLLLDDSRLDTYDGVNKVNPPLRESSDAAAMRQALADGIIDCVATDHAPHAEQDKCVEFANARPGMLGLQTALSVVVETMVTPGLLTWRGVAKVMSENPARIVGLPDQGRPLEVGEPANLVVVDPDASWTVQGSALASKSANTPFEAMSLPAAVTATLLRGKVTALSGTVQS</sequence>
<feature type="binding site" evidence="6">
    <location>
        <position position="274"/>
    </location>
    <ligand>
        <name>substrate</name>
    </ligand>
</feature>
<feature type="binding site" evidence="6">
    <location>
        <position position="301"/>
    </location>
    <ligand>
        <name>Zn(2+)</name>
        <dbReference type="ChEBI" id="CHEBI:29105"/>
        <label>1</label>
    </ligand>
</feature>
<comment type="pathway">
    <text evidence="6">Pyrimidine metabolism; UMP biosynthesis via de novo pathway; (S)-dihydroorotate from bicarbonate: step 3/3.</text>
</comment>
<dbReference type="CDD" id="cd01317">
    <property type="entry name" value="DHOase_IIa"/>
    <property type="match status" value="1"/>
</dbReference>
<evidence type="ECO:0000313" key="9">
    <source>
        <dbReference type="Proteomes" id="UP000465241"/>
    </source>
</evidence>
<feature type="binding site" evidence="6">
    <location>
        <begin position="56"/>
        <end position="58"/>
    </location>
    <ligand>
        <name>substrate</name>
    </ligand>
</feature>
<dbReference type="InterPro" id="IPR050138">
    <property type="entry name" value="DHOase/Allantoinase_Hydrolase"/>
</dbReference>
<feature type="domain" description="Dihydroorotase catalytic" evidence="7">
    <location>
        <begin position="43"/>
        <end position="231"/>
    </location>
</feature>
<evidence type="ECO:0000256" key="4">
    <source>
        <dbReference type="ARBA" id="ARBA00022801"/>
    </source>
</evidence>
<dbReference type="AlphaFoldDB" id="A0A7I9WSC2"/>
<feature type="binding site" evidence="6">
    <location>
        <position position="305"/>
    </location>
    <ligand>
        <name>substrate</name>
    </ligand>
</feature>
<evidence type="ECO:0000256" key="3">
    <source>
        <dbReference type="ARBA" id="ARBA00022723"/>
    </source>
</evidence>
<keyword evidence="5 6" id="KW-0665">Pyrimidine biosynthesis</keyword>
<comment type="cofactor">
    <cofactor evidence="6">
        <name>Zn(2+)</name>
        <dbReference type="ChEBI" id="CHEBI:29105"/>
    </cofactor>
    <text evidence="6">Binds 2 Zn(2+) ions per subunit.</text>
</comment>
<dbReference type="GO" id="GO:0006145">
    <property type="term" value="P:purine nucleobase catabolic process"/>
    <property type="evidence" value="ECO:0007669"/>
    <property type="project" value="TreeGrafter"/>
</dbReference>
<dbReference type="PANTHER" id="PTHR43668:SF2">
    <property type="entry name" value="ALLANTOINASE"/>
    <property type="match status" value="1"/>
</dbReference>
<dbReference type="InterPro" id="IPR032466">
    <property type="entry name" value="Metal_Hydrolase"/>
</dbReference>
<dbReference type="GO" id="GO:0004038">
    <property type="term" value="F:allantoinase activity"/>
    <property type="evidence" value="ECO:0007669"/>
    <property type="project" value="TreeGrafter"/>
</dbReference>
<dbReference type="InterPro" id="IPR002195">
    <property type="entry name" value="Dihydroorotase_CS"/>
</dbReference>
<dbReference type="EMBL" id="BLKT01000003">
    <property type="protein sequence ID" value="GFG60097.1"/>
    <property type="molecule type" value="Genomic_DNA"/>
</dbReference>
<keyword evidence="3 6" id="KW-0479">Metal-binding</keyword>
<dbReference type="SUPFAM" id="SSF51556">
    <property type="entry name" value="Metallo-dependent hydrolases"/>
    <property type="match status" value="1"/>
</dbReference>
<dbReference type="Proteomes" id="UP000465241">
    <property type="component" value="Unassembled WGS sequence"/>
</dbReference>
<feature type="binding site" evidence="6">
    <location>
        <begin position="319"/>
        <end position="320"/>
    </location>
    <ligand>
        <name>substrate</name>
    </ligand>
</feature>
<feature type="binding site" evidence="6">
    <location>
        <position position="56"/>
    </location>
    <ligand>
        <name>Zn(2+)</name>
        <dbReference type="ChEBI" id="CHEBI:29105"/>
        <label>1</label>
    </ligand>
</feature>
<dbReference type="NCBIfam" id="NF006836">
    <property type="entry name" value="PRK09357.1-1"/>
    <property type="match status" value="1"/>
</dbReference>
<accession>A0A7I9WSC2</accession>
<comment type="function">
    <text evidence="1 6">Catalyzes the reversible cyclization of carbamoyl aspartate to dihydroorotate.</text>
</comment>
<dbReference type="PROSITE" id="PS00483">
    <property type="entry name" value="DIHYDROOROTASE_2"/>
    <property type="match status" value="1"/>
</dbReference>
<dbReference type="UniPathway" id="UPA00070">
    <property type="reaction ID" value="UER00117"/>
</dbReference>
<dbReference type="Gene3D" id="2.30.40.10">
    <property type="entry name" value="Urease, subunit C, domain 1"/>
    <property type="match status" value="1"/>
</dbReference>
<dbReference type="HAMAP" id="MF_00220_B">
    <property type="entry name" value="PyrC_classI_B"/>
    <property type="match status" value="1"/>
</dbReference>
<dbReference type="RefSeq" id="WP_193490382.1">
    <property type="nucleotide sequence ID" value="NZ_BAAAMC010000015.1"/>
</dbReference>
<evidence type="ECO:0000256" key="6">
    <source>
        <dbReference type="HAMAP-Rule" id="MF_00220"/>
    </source>
</evidence>
<evidence type="ECO:0000313" key="8">
    <source>
        <dbReference type="EMBL" id="GFG60097.1"/>
    </source>
</evidence>
<dbReference type="GO" id="GO:0008270">
    <property type="term" value="F:zinc ion binding"/>
    <property type="evidence" value="ECO:0007669"/>
    <property type="project" value="UniProtKB-UniRule"/>
</dbReference>
<keyword evidence="6" id="KW-0862">Zinc</keyword>
<evidence type="ECO:0000256" key="5">
    <source>
        <dbReference type="ARBA" id="ARBA00022975"/>
    </source>
</evidence>
<organism evidence="8 9">
    <name type="scientific">Mycolicibacterium murale</name>
    <dbReference type="NCBI Taxonomy" id="182220"/>
    <lineage>
        <taxon>Bacteria</taxon>
        <taxon>Bacillati</taxon>
        <taxon>Actinomycetota</taxon>
        <taxon>Actinomycetes</taxon>
        <taxon>Mycobacteriales</taxon>
        <taxon>Mycobacteriaceae</taxon>
        <taxon>Mycolicibacterium</taxon>
    </lineage>
</organism>
<feature type="binding site" evidence="6">
    <location>
        <position position="175"/>
    </location>
    <ligand>
        <name>Zn(2+)</name>
        <dbReference type="ChEBI" id="CHEBI:29105"/>
        <label>2</label>
    </ligand>
</feature>
<dbReference type="InterPro" id="IPR024403">
    <property type="entry name" value="DHOase_cat"/>
</dbReference>
<feature type="active site" evidence="6">
    <location>
        <position position="301"/>
    </location>
</feature>
<keyword evidence="4 6" id="KW-0378">Hydrolase</keyword>
<evidence type="ECO:0000256" key="1">
    <source>
        <dbReference type="ARBA" id="ARBA00002368"/>
    </source>
</evidence>
<dbReference type="GO" id="GO:0005737">
    <property type="term" value="C:cytoplasm"/>
    <property type="evidence" value="ECO:0007669"/>
    <property type="project" value="TreeGrafter"/>
</dbReference>
<name>A0A7I9WSC2_9MYCO</name>
<dbReference type="GO" id="GO:0004151">
    <property type="term" value="F:dihydroorotase activity"/>
    <property type="evidence" value="ECO:0007669"/>
    <property type="project" value="UniProtKB-UniRule"/>
</dbReference>
<keyword evidence="9" id="KW-1185">Reference proteome</keyword>
<dbReference type="SUPFAM" id="SSF51338">
    <property type="entry name" value="Composite domain of metallo-dependent hydrolases"/>
    <property type="match status" value="1"/>
</dbReference>
<comment type="similarity">
    <text evidence="2 6">Belongs to the metallo-dependent hydrolases superfamily. DHOase family. Class I DHOase subfamily.</text>
</comment>
<dbReference type="EC" id="3.5.2.3" evidence="6"/>
<reference evidence="8 9" key="1">
    <citation type="journal article" date="2019" name="Emerg. Microbes Infect.">
        <title>Comprehensive subspecies identification of 175 nontuberculous mycobacteria species based on 7547 genomic profiles.</title>
        <authorList>
            <person name="Matsumoto Y."/>
            <person name="Kinjo T."/>
            <person name="Motooka D."/>
            <person name="Nabeya D."/>
            <person name="Jung N."/>
            <person name="Uechi K."/>
            <person name="Horii T."/>
            <person name="Iida T."/>
            <person name="Fujita J."/>
            <person name="Nakamura S."/>
        </authorList>
    </citation>
    <scope>NUCLEOTIDE SEQUENCE [LARGE SCALE GENOMIC DNA]</scope>
    <source>
        <strain evidence="8 9">JCM 13392</strain>
    </source>
</reference>
<dbReference type="NCBIfam" id="TIGR00857">
    <property type="entry name" value="pyrC_multi"/>
    <property type="match status" value="1"/>
</dbReference>
<feature type="binding site" evidence="6">
    <location>
        <position position="88"/>
    </location>
    <ligand>
        <name>substrate</name>
    </ligand>
</feature>
<protein>
    <recommendedName>
        <fullName evidence="6">Dihydroorotase</fullName>
        <shortName evidence="6">DHOase</shortName>
        <ecNumber evidence="6">3.5.2.3</ecNumber>
    </recommendedName>
</protein>
<dbReference type="PANTHER" id="PTHR43668">
    <property type="entry name" value="ALLANTOINASE"/>
    <property type="match status" value="1"/>
</dbReference>
<evidence type="ECO:0000259" key="7">
    <source>
        <dbReference type="Pfam" id="PF12890"/>
    </source>
</evidence>
<dbReference type="GO" id="GO:0044205">
    <property type="term" value="P:'de novo' UMP biosynthetic process"/>
    <property type="evidence" value="ECO:0007669"/>
    <property type="project" value="UniProtKB-UniRule"/>
</dbReference>
<evidence type="ECO:0000256" key="2">
    <source>
        <dbReference type="ARBA" id="ARBA00010286"/>
    </source>
</evidence>
<dbReference type="Gene3D" id="3.20.20.140">
    <property type="entry name" value="Metal-dependent hydrolases"/>
    <property type="match status" value="1"/>
</dbReference>
<dbReference type="Pfam" id="PF12890">
    <property type="entry name" value="DHOase"/>
    <property type="match status" value="1"/>
</dbReference>
<dbReference type="InterPro" id="IPR011059">
    <property type="entry name" value="Metal-dep_hydrolase_composite"/>
</dbReference>
<feature type="binding site" evidence="6">
    <location>
        <position position="148"/>
    </location>
    <ligand>
        <name>Zn(2+)</name>
        <dbReference type="ChEBI" id="CHEBI:29105"/>
        <label>2</label>
    </ligand>
</feature>
<proteinExistence type="inferred from homology"/>